<dbReference type="OMA" id="LLYWEEV"/>
<dbReference type="RefSeq" id="XP_001461736.1">
    <property type="nucleotide sequence ID" value="XM_001461699.1"/>
</dbReference>
<dbReference type="GeneID" id="5047521"/>
<dbReference type="EMBL" id="CT868677">
    <property type="protein sequence ID" value="CAK94363.1"/>
    <property type="molecule type" value="Genomic_DNA"/>
</dbReference>
<evidence type="ECO:0000313" key="2">
    <source>
        <dbReference type="Proteomes" id="UP000000600"/>
    </source>
</evidence>
<name>A0EGC2_PARTE</name>
<dbReference type="HOGENOM" id="CLU_1484756_0_0_1"/>
<organism evidence="1 2">
    <name type="scientific">Paramecium tetraurelia</name>
    <dbReference type="NCBI Taxonomy" id="5888"/>
    <lineage>
        <taxon>Eukaryota</taxon>
        <taxon>Sar</taxon>
        <taxon>Alveolata</taxon>
        <taxon>Ciliophora</taxon>
        <taxon>Intramacronucleata</taxon>
        <taxon>Oligohymenophorea</taxon>
        <taxon>Peniculida</taxon>
        <taxon>Parameciidae</taxon>
        <taxon>Paramecium</taxon>
    </lineage>
</organism>
<reference evidence="1 2" key="1">
    <citation type="journal article" date="2006" name="Nature">
        <title>Global trends of whole-genome duplications revealed by the ciliate Paramecium tetraurelia.</title>
        <authorList>
            <consortium name="Genoscope"/>
            <person name="Aury J.-M."/>
            <person name="Jaillon O."/>
            <person name="Duret L."/>
            <person name="Noel B."/>
            <person name="Jubin C."/>
            <person name="Porcel B.M."/>
            <person name="Segurens B."/>
            <person name="Daubin V."/>
            <person name="Anthouard V."/>
            <person name="Aiach N."/>
            <person name="Arnaiz O."/>
            <person name="Billaut A."/>
            <person name="Beisson J."/>
            <person name="Blanc I."/>
            <person name="Bouhouche K."/>
            <person name="Camara F."/>
            <person name="Duharcourt S."/>
            <person name="Guigo R."/>
            <person name="Gogendeau D."/>
            <person name="Katinka M."/>
            <person name="Keller A.-M."/>
            <person name="Kissmehl R."/>
            <person name="Klotz C."/>
            <person name="Koll F."/>
            <person name="Le Moue A."/>
            <person name="Lepere C."/>
            <person name="Malinsky S."/>
            <person name="Nowacki M."/>
            <person name="Nowak J.K."/>
            <person name="Plattner H."/>
            <person name="Poulain J."/>
            <person name="Ruiz F."/>
            <person name="Serrano V."/>
            <person name="Zagulski M."/>
            <person name="Dessen P."/>
            <person name="Betermier M."/>
            <person name="Weissenbach J."/>
            <person name="Scarpelli C."/>
            <person name="Schachter V."/>
            <person name="Sperling L."/>
            <person name="Meyer E."/>
            <person name="Cohen J."/>
            <person name="Wincker P."/>
        </authorList>
    </citation>
    <scope>NUCLEOTIDE SEQUENCE [LARGE SCALE GENOMIC DNA]</scope>
    <source>
        <strain evidence="1 2">Stock d4-2</strain>
    </source>
</reference>
<evidence type="ECO:0000313" key="1">
    <source>
        <dbReference type="EMBL" id="CAK94363.1"/>
    </source>
</evidence>
<sequence length="182" mass="21532">MDQNRYIYFRNLQDKVDEDFIGKQIQFYGTFLDPGISGIQMQIQHGQKYCSIQFRNIKESETAQYIDPINSQVKPIKLKVKDYEINSGIEGERGSTQRFKIKEQIKISITFLETQNTFLTVLPTRYQKLISNWKQNVESQEKIDQLITLLYWEEVSSFVVINNAVRIKNIKNDQEYRSVVLF</sequence>
<protein>
    <recommendedName>
        <fullName evidence="3">RRM domain-containing protein</fullName>
    </recommendedName>
</protein>
<keyword evidence="2" id="KW-1185">Reference proteome</keyword>
<dbReference type="KEGG" id="ptm:GSPATT00026687001"/>
<dbReference type="InParanoid" id="A0EGC2"/>
<dbReference type="Proteomes" id="UP000000600">
    <property type="component" value="Unassembled WGS sequence"/>
</dbReference>
<dbReference type="AlphaFoldDB" id="A0EGC2"/>
<dbReference type="OrthoDB" id="311388at2759"/>
<accession>A0EGC2</accession>
<proteinExistence type="predicted"/>
<gene>
    <name evidence="1" type="ORF">GSPATT00026687001</name>
</gene>
<evidence type="ECO:0008006" key="3">
    <source>
        <dbReference type="Google" id="ProtNLM"/>
    </source>
</evidence>